<sequence length="759" mass="75801">MNTAIVVVEANPKVTKGVKASNVPSATTGNAPLTVNFNGTGSTAVKTISSYAWDFGNGETATGPTAFTTYTTPGTYQSKLTVTDSDGDKDVSTKTITVNVPPNVPPTAAIGSSGSGGLAPYAVSFDGSGSSDTDGSIASYAWDFGNDRTATGPTASANYTSPGTYTVTLTVTDNRGATGTATKQIVVTGAPNTAPTAVITTVSVAGIIPLTVNLSGGNSSDPDGSIATYAWDLGNGQTATGPSAQAVFATAGAYTVTLVVTDDRGATSTQTLTINVSEDSNIPPGAVIGSDVVSGTAPLQVNFDGSGSSDVDGTVASYAWNFGNGQNGSGVTPPAATYTLPGTYTATLTVTDNKGATGSVSRTITVNRPPNQSPVAAVGATPAVGNAPLLVQLSSAGSLDVDGAIAGYAWNFGNGTTSANPNPSAIYDTPGTYSVSLTVTDNDGASAVRSTTVVVNPPNIAPVPSFTATPLTGSAPLVVNVNGAGSSDADGSVVSYAWNFGNGQNATGALAQTTFTTAGTYVIRLTVTDNRGTSRNTTVTVVAGAANLRPIAVISALPTSGPAPLLVQLNAAGSSDPDGQITSYAWDFGDGRTSTGSQTQVTYSTPGTYTVTLKLTDNRGATTSATETVTVDPSAAASDRIKLQFVGGVNYTFDGKTQGGSLTITRDAFGIKSVKGTAPYAGAGNSAASVTVNLNRVLIFNAFLGTVVVSDATNGINDVSTSLFLTPLTSPSGTSARGSGSGTTAGRTYNLLFTIDDRA</sequence>
<dbReference type="GO" id="GO:0016020">
    <property type="term" value="C:membrane"/>
    <property type="evidence" value="ECO:0007669"/>
    <property type="project" value="TreeGrafter"/>
</dbReference>
<organism evidence="2">
    <name type="scientific">freshwater metagenome</name>
    <dbReference type="NCBI Taxonomy" id="449393"/>
    <lineage>
        <taxon>unclassified sequences</taxon>
        <taxon>metagenomes</taxon>
        <taxon>ecological metagenomes</taxon>
    </lineage>
</organism>
<dbReference type="InterPro" id="IPR022409">
    <property type="entry name" value="PKD/Chitinase_dom"/>
</dbReference>
<feature type="domain" description="PKD" evidence="1">
    <location>
        <begin position="550"/>
        <end position="638"/>
    </location>
</feature>
<dbReference type="InterPro" id="IPR029865">
    <property type="entry name" value="KIAA0319-like"/>
</dbReference>
<dbReference type="SMART" id="SM00089">
    <property type="entry name" value="PKD"/>
    <property type="match status" value="7"/>
</dbReference>
<feature type="domain" description="PKD" evidence="1">
    <location>
        <begin position="462"/>
        <end position="548"/>
    </location>
</feature>
<gene>
    <name evidence="2" type="ORF">UFOPK4354_01444</name>
</gene>
<name>A0A6J7USS9_9ZZZZ</name>
<dbReference type="PROSITE" id="PS50093">
    <property type="entry name" value="PKD"/>
    <property type="match status" value="7"/>
</dbReference>
<protein>
    <submittedName>
        <fullName evidence="2">Unannotated protein</fullName>
    </submittedName>
</protein>
<dbReference type="EMBL" id="CAFBQW010000181">
    <property type="protein sequence ID" value="CAB5068252.1"/>
    <property type="molecule type" value="Genomic_DNA"/>
</dbReference>
<accession>A0A6J7USS9</accession>
<dbReference type="Gene3D" id="2.60.40.10">
    <property type="entry name" value="Immunoglobulins"/>
    <property type="match status" value="7"/>
</dbReference>
<dbReference type="InterPro" id="IPR035986">
    <property type="entry name" value="PKD_dom_sf"/>
</dbReference>
<feature type="domain" description="PKD" evidence="1">
    <location>
        <begin position="374"/>
        <end position="455"/>
    </location>
</feature>
<dbReference type="AlphaFoldDB" id="A0A6J7USS9"/>
<dbReference type="InterPro" id="IPR013783">
    <property type="entry name" value="Ig-like_fold"/>
</dbReference>
<evidence type="ECO:0000259" key="1">
    <source>
        <dbReference type="PROSITE" id="PS50093"/>
    </source>
</evidence>
<evidence type="ECO:0000313" key="2">
    <source>
        <dbReference type="EMBL" id="CAB5068252.1"/>
    </source>
</evidence>
<feature type="domain" description="PKD" evidence="1">
    <location>
        <begin position="195"/>
        <end position="276"/>
    </location>
</feature>
<dbReference type="PANTHER" id="PTHR46182:SF2">
    <property type="entry name" value="FI19480P1"/>
    <property type="match status" value="1"/>
</dbReference>
<feature type="domain" description="PKD" evidence="1">
    <location>
        <begin position="284"/>
        <end position="366"/>
    </location>
</feature>
<dbReference type="PANTHER" id="PTHR46182">
    <property type="entry name" value="FI19480P1"/>
    <property type="match status" value="1"/>
</dbReference>
<dbReference type="InterPro" id="IPR000601">
    <property type="entry name" value="PKD_dom"/>
</dbReference>
<feature type="domain" description="PKD" evidence="1">
    <location>
        <begin position="106"/>
        <end position="188"/>
    </location>
</feature>
<dbReference type="SUPFAM" id="SSF49299">
    <property type="entry name" value="PKD domain"/>
    <property type="match status" value="7"/>
</dbReference>
<dbReference type="GO" id="GO:0031410">
    <property type="term" value="C:cytoplasmic vesicle"/>
    <property type="evidence" value="ECO:0007669"/>
    <property type="project" value="TreeGrafter"/>
</dbReference>
<feature type="domain" description="PKD" evidence="1">
    <location>
        <begin position="18"/>
        <end position="101"/>
    </location>
</feature>
<reference evidence="2" key="1">
    <citation type="submission" date="2020-05" db="EMBL/GenBank/DDBJ databases">
        <authorList>
            <person name="Chiriac C."/>
            <person name="Salcher M."/>
            <person name="Ghai R."/>
            <person name="Kavagutti S V."/>
        </authorList>
    </citation>
    <scope>NUCLEOTIDE SEQUENCE</scope>
</reference>
<proteinExistence type="predicted"/>
<dbReference type="CDD" id="cd00146">
    <property type="entry name" value="PKD"/>
    <property type="match status" value="7"/>
</dbReference>
<dbReference type="Pfam" id="PF18911">
    <property type="entry name" value="PKD_4"/>
    <property type="match status" value="7"/>
</dbReference>
<dbReference type="GO" id="GO:0001764">
    <property type="term" value="P:neuron migration"/>
    <property type="evidence" value="ECO:0007669"/>
    <property type="project" value="TreeGrafter"/>
</dbReference>